<name>A0A498C6S4_9GAMM</name>
<dbReference type="InterPro" id="IPR005346">
    <property type="entry name" value="RnfH"/>
</dbReference>
<evidence type="ECO:0000256" key="2">
    <source>
        <dbReference type="HAMAP-Rule" id="MF_00460"/>
    </source>
</evidence>
<dbReference type="Gene3D" id="3.10.20.280">
    <property type="entry name" value="RnfH-like"/>
    <property type="match status" value="1"/>
</dbReference>
<protein>
    <recommendedName>
        <fullName evidence="2">UPF0125 protein DFR31_0675</fullName>
    </recommendedName>
</protein>
<dbReference type="HAMAP" id="MF_00460">
    <property type="entry name" value="UPF0125_RnfH"/>
    <property type="match status" value="1"/>
</dbReference>
<reference evidence="3 4" key="1">
    <citation type="submission" date="2018-10" db="EMBL/GenBank/DDBJ databases">
        <title>Genomic Encyclopedia of Type Strains, Phase IV (KMG-IV): sequencing the most valuable type-strain genomes for metagenomic binning, comparative biology and taxonomic classification.</title>
        <authorList>
            <person name="Goeker M."/>
        </authorList>
    </citation>
    <scope>NUCLEOTIDE SEQUENCE [LARGE SCALE GENOMIC DNA]</scope>
    <source>
        <strain evidence="3 4">DSM 12769</strain>
    </source>
</reference>
<organism evidence="3 4">
    <name type="scientific">Alkalispirillum mobile</name>
    <dbReference type="NCBI Taxonomy" id="85925"/>
    <lineage>
        <taxon>Bacteria</taxon>
        <taxon>Pseudomonadati</taxon>
        <taxon>Pseudomonadota</taxon>
        <taxon>Gammaproteobacteria</taxon>
        <taxon>Chromatiales</taxon>
        <taxon>Ectothiorhodospiraceae</taxon>
        <taxon>Alkalispirillum</taxon>
    </lineage>
</organism>
<gene>
    <name evidence="3" type="ORF">DFR31_0675</name>
</gene>
<accession>A0A498C6S4</accession>
<dbReference type="InterPro" id="IPR016155">
    <property type="entry name" value="Mopterin_synth/thiamin_S_b"/>
</dbReference>
<dbReference type="PANTHER" id="PTHR37483:SF1">
    <property type="entry name" value="UPF0125 PROTEIN RATB"/>
    <property type="match status" value="1"/>
</dbReference>
<dbReference type="SUPFAM" id="SSF54285">
    <property type="entry name" value="MoaD/ThiS"/>
    <property type="match status" value="1"/>
</dbReference>
<dbReference type="EMBL" id="RCDA01000001">
    <property type="protein sequence ID" value="RLK50769.1"/>
    <property type="molecule type" value="Genomic_DNA"/>
</dbReference>
<evidence type="ECO:0000256" key="1">
    <source>
        <dbReference type="ARBA" id="ARBA00010645"/>
    </source>
</evidence>
<dbReference type="AlphaFoldDB" id="A0A498C6S4"/>
<dbReference type="Proteomes" id="UP000275461">
    <property type="component" value="Unassembled WGS sequence"/>
</dbReference>
<sequence>MTVEVAYALPDEQVLLSIEVPAATSVRQAIERSGILQRFPDIDLGGANKVGVFGKLRGLDEPLRPHDRVEIYRPLQADPKESRRRRAAGN</sequence>
<keyword evidence="4" id="KW-1185">Reference proteome</keyword>
<evidence type="ECO:0000313" key="4">
    <source>
        <dbReference type="Proteomes" id="UP000275461"/>
    </source>
</evidence>
<proteinExistence type="inferred from homology"/>
<comment type="similarity">
    <text evidence="1 2">Belongs to the UPF0125 (RnfH) family.</text>
</comment>
<dbReference type="NCBIfam" id="NF002490">
    <property type="entry name" value="PRK01777.1"/>
    <property type="match status" value="1"/>
</dbReference>
<evidence type="ECO:0000313" key="3">
    <source>
        <dbReference type="EMBL" id="RLK50769.1"/>
    </source>
</evidence>
<comment type="caution">
    <text evidence="3">The sequence shown here is derived from an EMBL/GenBank/DDBJ whole genome shotgun (WGS) entry which is preliminary data.</text>
</comment>
<dbReference type="Pfam" id="PF03658">
    <property type="entry name" value="Ub-RnfH"/>
    <property type="match status" value="1"/>
</dbReference>
<dbReference type="PANTHER" id="PTHR37483">
    <property type="entry name" value="UPF0125 PROTEIN RATB"/>
    <property type="match status" value="1"/>
</dbReference>
<dbReference type="InterPro" id="IPR037021">
    <property type="entry name" value="RnfH_sf"/>
</dbReference>